<organism evidence="1">
    <name type="scientific">Fusarium oxysporum f. sp. conglutinans race 2 54008</name>
    <dbReference type="NCBI Taxonomy" id="1089457"/>
    <lineage>
        <taxon>Eukaryota</taxon>
        <taxon>Fungi</taxon>
        <taxon>Dikarya</taxon>
        <taxon>Ascomycota</taxon>
        <taxon>Pezizomycotina</taxon>
        <taxon>Sordariomycetes</taxon>
        <taxon>Hypocreomycetidae</taxon>
        <taxon>Hypocreales</taxon>
        <taxon>Nectriaceae</taxon>
        <taxon>Fusarium</taxon>
        <taxon>Fusarium oxysporum species complex</taxon>
    </lineage>
</organism>
<accession>X0I3P8</accession>
<dbReference type="EMBL" id="JH658947">
    <property type="protein sequence ID" value="EXL67899.1"/>
    <property type="molecule type" value="Genomic_DNA"/>
</dbReference>
<proteinExistence type="predicted"/>
<dbReference type="HOGENOM" id="CLU_2654587_0_0_1"/>
<dbReference type="Proteomes" id="UP000030676">
    <property type="component" value="Unassembled WGS sequence"/>
</dbReference>
<gene>
    <name evidence="1" type="ORF">FOPG_15997</name>
</gene>
<protein>
    <submittedName>
        <fullName evidence="1">Uncharacterized protein</fullName>
    </submittedName>
</protein>
<reference evidence="1" key="1">
    <citation type="submission" date="2011-11" db="EMBL/GenBank/DDBJ databases">
        <title>The Genome Sequence of Fusarium oxysporum PHW808.</title>
        <authorList>
            <consortium name="The Broad Institute Genome Sequencing Platform"/>
            <person name="Ma L.-J."/>
            <person name="Gale L.R."/>
            <person name="Schwartz D.C."/>
            <person name="Zhou S."/>
            <person name="Corby-Kistler H."/>
            <person name="Young S.K."/>
            <person name="Zeng Q."/>
            <person name="Gargeya S."/>
            <person name="Fitzgerald M."/>
            <person name="Haas B."/>
            <person name="Abouelleil A."/>
            <person name="Alvarado L."/>
            <person name="Arachchi H.M."/>
            <person name="Berlin A."/>
            <person name="Brown A."/>
            <person name="Chapman S.B."/>
            <person name="Chen Z."/>
            <person name="Dunbar C."/>
            <person name="Freedman E."/>
            <person name="Gearin G."/>
            <person name="Goldberg J."/>
            <person name="Griggs A."/>
            <person name="Gujja S."/>
            <person name="Heiman D."/>
            <person name="Howarth C."/>
            <person name="Larson L."/>
            <person name="Lui A."/>
            <person name="MacDonald P.J.P."/>
            <person name="Montmayeur A."/>
            <person name="Murphy C."/>
            <person name="Neiman D."/>
            <person name="Pearson M."/>
            <person name="Priest M."/>
            <person name="Roberts A."/>
            <person name="Saif S."/>
            <person name="Shea T."/>
            <person name="Shenoy N."/>
            <person name="Sisk P."/>
            <person name="Stolte C."/>
            <person name="Sykes S."/>
            <person name="Wortman J."/>
            <person name="Nusbaum C."/>
            <person name="Birren B."/>
        </authorList>
    </citation>
    <scope>NUCLEOTIDE SEQUENCE [LARGE SCALE GENOMIC DNA]</scope>
    <source>
        <strain evidence="1">54008</strain>
    </source>
</reference>
<sequence length="76" mass="8285">MAIRLPATNPSAGVAQKLYSTADFIPKLSALIKMSQLLVGKRALLAVKRDKADVPARALEEMQGRFMTKESRSPIS</sequence>
<evidence type="ECO:0000313" key="1">
    <source>
        <dbReference type="EMBL" id="EXL67899.1"/>
    </source>
</evidence>
<reference evidence="1" key="2">
    <citation type="submission" date="2012-05" db="EMBL/GenBank/DDBJ databases">
        <title>The Genome Annotation of Fusarium oxysporum PHW808.</title>
        <authorList>
            <consortium name="The Broad Institute Genomics Platform"/>
            <person name="Ma L.-J."/>
            <person name="Corby-Kistler H."/>
            <person name="Broz K."/>
            <person name="Gale L.R."/>
            <person name="Jonkers W."/>
            <person name="O'Donnell K."/>
            <person name="Ploetz R."/>
            <person name="Steinberg C."/>
            <person name="Schwartz D.C."/>
            <person name="VanEtten H."/>
            <person name="Zhou S."/>
            <person name="Young S.K."/>
            <person name="Zeng Q."/>
            <person name="Gargeya S."/>
            <person name="Fitzgerald M."/>
            <person name="Abouelleil A."/>
            <person name="Alvarado L."/>
            <person name="Chapman S.B."/>
            <person name="Gainer-Dewar J."/>
            <person name="Goldberg J."/>
            <person name="Griggs A."/>
            <person name="Gujja S."/>
            <person name="Hansen M."/>
            <person name="Howarth C."/>
            <person name="Imamovic A."/>
            <person name="Ireland A."/>
            <person name="Larimer J."/>
            <person name="McCowan C."/>
            <person name="Murphy C."/>
            <person name="Pearson M."/>
            <person name="Poon T.W."/>
            <person name="Priest M."/>
            <person name="Roberts A."/>
            <person name="Saif S."/>
            <person name="Shea T."/>
            <person name="Sykes S."/>
            <person name="Wortman J."/>
            <person name="Nusbaum C."/>
            <person name="Birren B."/>
        </authorList>
    </citation>
    <scope>NUCLEOTIDE SEQUENCE</scope>
    <source>
        <strain evidence="1">54008</strain>
    </source>
</reference>
<name>X0I3P8_FUSOX</name>
<dbReference type="AlphaFoldDB" id="X0I3P8"/>